<dbReference type="GeneID" id="5547779"/>
<dbReference type="EMBL" id="DS480379">
    <property type="protein sequence ID" value="EDO19429.1"/>
    <property type="molecule type" value="Genomic_DNA"/>
</dbReference>
<evidence type="ECO:0000313" key="3">
    <source>
        <dbReference type="Proteomes" id="UP000000267"/>
    </source>
</evidence>
<dbReference type="OMA" id="VHQLNNA"/>
<sequence>MNLFDVADFYINRIVTSEAKSKASVLDSSRVKALLLDKNTTSTISMCATQSDLLNHNIYLIDTIENKNRDTMRHVKCIVYVKPSDDTIEYLLEELQNPRYADYYIYFSNTVNKSQLERLAESDDMEAVSKVEEIFQDYQILGEDLFSLEIPSKTLFRNQLLWDEIGLESCSNSLFSLLLSLKLKPEIVYENNSKLSARLAKEVSKKISENEKSLFDFPRKDSPPLLILLDRMNDPVTPLLQPWTYQSMIKEYIGVTRNIVDLSSIPDIDKDLEKVTLSSKQDQFYNETMFLNFGELGDKVKQYVETYKRKTQSNSQINSIEDIKSFIEKYPEFRKLSGNVAKHMAIVGELDRQLQAKDIWELSELEQNLSVHDDNQEDYSTLLKLLDYPDEKLSPYYKVKLVTLYIVRHGEKHPQKVEEIINKLKFSGVPIEDVNFLHYFFSTMNARNSTNVDLLSGTNNETQHKEREDILSELAKKFNNRMGRRDANRKSGNIADNVYMQHVPDLSDLLSDLSKNKLRANTRYKYFNANGNKGHHMAPPQDVIIFFVGGATFEEARLVHEFNETMKSNHGNIRLILGGSNMVSTKDFIDSMRK</sequence>
<dbReference type="SUPFAM" id="SSF56815">
    <property type="entry name" value="Sec1/munc18-like (SM) proteins"/>
    <property type="match status" value="1"/>
</dbReference>
<dbReference type="GO" id="GO:0007035">
    <property type="term" value="P:vacuolar acidification"/>
    <property type="evidence" value="ECO:0007669"/>
    <property type="project" value="EnsemblFungi"/>
</dbReference>
<evidence type="ECO:0008006" key="4">
    <source>
        <dbReference type="Google" id="ProtNLM"/>
    </source>
</evidence>
<dbReference type="Proteomes" id="UP000000267">
    <property type="component" value="Unassembled WGS sequence"/>
</dbReference>
<dbReference type="GO" id="GO:0000149">
    <property type="term" value="F:SNARE binding"/>
    <property type="evidence" value="ECO:0007669"/>
    <property type="project" value="EnsemblFungi"/>
</dbReference>
<dbReference type="Gene3D" id="1.25.40.60">
    <property type="match status" value="1"/>
</dbReference>
<dbReference type="HOGENOM" id="CLU_013933_3_1_1"/>
<evidence type="ECO:0000313" key="2">
    <source>
        <dbReference type="EMBL" id="EDO19429.1"/>
    </source>
</evidence>
<dbReference type="PIRSF" id="PIRSF005715">
    <property type="entry name" value="VPS45_Sec1"/>
    <property type="match status" value="1"/>
</dbReference>
<protein>
    <recommendedName>
        <fullName evidence="4">Vacuolar protein sorting-associated protein 45</fullName>
    </recommendedName>
</protein>
<proteinExistence type="inferred from homology"/>
<dbReference type="InterPro" id="IPR001619">
    <property type="entry name" value="Sec1-like"/>
</dbReference>
<dbReference type="InterPro" id="IPR043127">
    <property type="entry name" value="Sec-1-like_dom3a"/>
</dbReference>
<dbReference type="GO" id="GO:0032258">
    <property type="term" value="P:cytoplasm to vacuole targeting by the Cvt pathway"/>
    <property type="evidence" value="ECO:0007669"/>
    <property type="project" value="EnsemblFungi"/>
</dbReference>
<organism evidence="3">
    <name type="scientific">Vanderwaltozyma polyspora (strain ATCC 22028 / DSM 70294 / BCRC 21397 / CBS 2163 / NBRC 10782 / NRRL Y-8283 / UCD 57-17)</name>
    <name type="common">Kluyveromyces polysporus</name>
    <dbReference type="NCBI Taxonomy" id="436907"/>
    <lineage>
        <taxon>Eukaryota</taxon>
        <taxon>Fungi</taxon>
        <taxon>Dikarya</taxon>
        <taxon>Ascomycota</taxon>
        <taxon>Saccharomycotina</taxon>
        <taxon>Saccharomycetes</taxon>
        <taxon>Saccharomycetales</taxon>
        <taxon>Saccharomycetaceae</taxon>
        <taxon>Vanderwaltozyma</taxon>
    </lineage>
</organism>
<dbReference type="GO" id="GO:0031201">
    <property type="term" value="C:SNARE complex"/>
    <property type="evidence" value="ECO:0007669"/>
    <property type="project" value="EnsemblFungi"/>
</dbReference>
<dbReference type="eggNOG" id="KOG1299">
    <property type="taxonomic scope" value="Eukaryota"/>
</dbReference>
<dbReference type="InterPro" id="IPR043154">
    <property type="entry name" value="Sec-1-like_dom1"/>
</dbReference>
<dbReference type="GO" id="GO:0006895">
    <property type="term" value="P:Golgi to endosome transport"/>
    <property type="evidence" value="ECO:0007669"/>
    <property type="project" value="EnsemblFungi"/>
</dbReference>
<dbReference type="GO" id="GO:0000139">
    <property type="term" value="C:Golgi membrane"/>
    <property type="evidence" value="ECO:0007669"/>
    <property type="project" value="EnsemblFungi"/>
</dbReference>
<comment type="similarity">
    <text evidence="1">Belongs to the STXBP/unc-18/SEC1 family.</text>
</comment>
<dbReference type="RefSeq" id="XP_001647287.1">
    <property type="nucleotide sequence ID" value="XM_001647237.1"/>
</dbReference>
<dbReference type="Gene3D" id="3.40.50.1910">
    <property type="match status" value="1"/>
</dbReference>
<dbReference type="PANTHER" id="PTHR11679">
    <property type="entry name" value="VESICLE PROTEIN SORTING-ASSOCIATED"/>
    <property type="match status" value="1"/>
</dbReference>
<dbReference type="KEGG" id="vpo:Kpol_1002p76"/>
<accession>A7TEA7</accession>
<dbReference type="GO" id="GO:0035543">
    <property type="term" value="P:positive regulation of SNARE complex assembly"/>
    <property type="evidence" value="ECO:0007669"/>
    <property type="project" value="EnsemblFungi"/>
</dbReference>
<dbReference type="GO" id="GO:0005829">
    <property type="term" value="C:cytosol"/>
    <property type="evidence" value="ECO:0007669"/>
    <property type="project" value="EnsemblFungi"/>
</dbReference>
<dbReference type="OrthoDB" id="10266265at2759"/>
<name>A7TEA7_VANPO</name>
<gene>
    <name evidence="2" type="ORF">Kpol_1002p76</name>
</gene>
<dbReference type="GO" id="GO:0000011">
    <property type="term" value="P:vacuole inheritance"/>
    <property type="evidence" value="ECO:0007669"/>
    <property type="project" value="EnsemblFungi"/>
</dbReference>
<dbReference type="GO" id="GO:0048210">
    <property type="term" value="P:Golgi vesicle fusion to target membrane"/>
    <property type="evidence" value="ECO:0007669"/>
    <property type="project" value="EnsemblFungi"/>
</dbReference>
<dbReference type="InterPro" id="IPR027482">
    <property type="entry name" value="Sec1-like_dom2"/>
</dbReference>
<keyword evidence="3" id="KW-1185">Reference proteome</keyword>
<dbReference type="GO" id="GO:0051082">
    <property type="term" value="F:unfolded protein binding"/>
    <property type="evidence" value="ECO:0007669"/>
    <property type="project" value="EnsemblFungi"/>
</dbReference>
<dbReference type="Pfam" id="PF00995">
    <property type="entry name" value="Sec1"/>
    <property type="match status" value="1"/>
</dbReference>
<dbReference type="FunCoup" id="A7TEA7">
    <property type="interactions" value="872"/>
</dbReference>
<dbReference type="STRING" id="436907.A7TEA7"/>
<dbReference type="GO" id="GO:0006896">
    <property type="term" value="P:Golgi to vacuole transport"/>
    <property type="evidence" value="ECO:0007669"/>
    <property type="project" value="EnsemblFungi"/>
</dbReference>
<reference evidence="2 3" key="1">
    <citation type="journal article" date="2007" name="Proc. Natl. Acad. Sci. U.S.A.">
        <title>Independent sorting-out of thousands of duplicated gene pairs in two yeast species descended from a whole-genome duplication.</title>
        <authorList>
            <person name="Scannell D.R."/>
            <person name="Frank A.C."/>
            <person name="Conant G.C."/>
            <person name="Byrne K.P."/>
            <person name="Woolfit M."/>
            <person name="Wolfe K.H."/>
        </authorList>
    </citation>
    <scope>NUCLEOTIDE SEQUENCE [LARGE SCALE GENOMIC DNA]</scope>
    <source>
        <strain evidence="3">ATCC 22028 / DSM 70294 / BCRC 21397 / CBS 2163 / NBRC 10782 / NRRL Y-8283 / UCD 57-17</strain>
    </source>
</reference>
<evidence type="ECO:0000256" key="1">
    <source>
        <dbReference type="ARBA" id="ARBA00009884"/>
    </source>
</evidence>
<dbReference type="AlphaFoldDB" id="A7TEA7"/>
<dbReference type="InParanoid" id="A7TEA7"/>
<dbReference type="Gene3D" id="3.40.50.2060">
    <property type="match status" value="1"/>
</dbReference>
<dbReference type="Gene3D" id="3.90.830.10">
    <property type="entry name" value="Syntaxin Binding Protein 1, Chain A, domain 2"/>
    <property type="match status" value="1"/>
</dbReference>
<dbReference type="PhylomeDB" id="A7TEA7"/>
<dbReference type="InterPro" id="IPR036045">
    <property type="entry name" value="Sec1-like_sf"/>
</dbReference>